<keyword evidence="1" id="KW-0238">DNA-binding</keyword>
<reference evidence="6" key="1">
    <citation type="submission" date="2025-08" db="UniProtKB">
        <authorList>
            <consortium name="RefSeq"/>
        </authorList>
    </citation>
    <scope>IDENTIFICATION</scope>
    <source>
        <tissue evidence="6">Fruit stalk</tissue>
    </source>
</reference>
<evidence type="ECO:0000259" key="3">
    <source>
        <dbReference type="Pfam" id="PF05699"/>
    </source>
</evidence>
<name>A0A6P5WEV3_DURZI</name>
<dbReference type="Pfam" id="PF14372">
    <property type="entry name" value="hAT-like_RNase-H"/>
    <property type="match status" value="1"/>
</dbReference>
<dbReference type="InterPro" id="IPR025525">
    <property type="entry name" value="hAT-like_transposase_RNase-H"/>
</dbReference>
<evidence type="ECO:0000256" key="2">
    <source>
        <dbReference type="SAM" id="MobiDB-lite"/>
    </source>
</evidence>
<dbReference type="OrthoDB" id="1002332at2759"/>
<accession>A0A6P5WEV3</accession>
<dbReference type="GO" id="GO:0046983">
    <property type="term" value="F:protein dimerization activity"/>
    <property type="evidence" value="ECO:0007669"/>
    <property type="project" value="InterPro"/>
</dbReference>
<dbReference type="SUPFAM" id="SSF140996">
    <property type="entry name" value="Hermes dimerisation domain"/>
    <property type="match status" value="1"/>
</dbReference>
<dbReference type="PANTHER" id="PTHR46481:SF11">
    <property type="entry name" value="ZINC FINGER BED DOMAIN-CONTAINING PROTEIN RICESLEEPER 2-LIKE"/>
    <property type="match status" value="1"/>
</dbReference>
<dbReference type="KEGG" id="dzi:111274244"/>
<feature type="domain" description="hAT-like transposase RNase-H fold" evidence="4">
    <location>
        <begin position="412"/>
        <end position="476"/>
    </location>
</feature>
<gene>
    <name evidence="6" type="primary">LOC111274244</name>
</gene>
<dbReference type="Proteomes" id="UP000515121">
    <property type="component" value="Unplaced"/>
</dbReference>
<dbReference type="GeneID" id="111274244"/>
<feature type="domain" description="HAT C-terminal dimerisation" evidence="3">
    <location>
        <begin position="507"/>
        <end position="585"/>
    </location>
</feature>
<dbReference type="PANTHER" id="PTHR46481">
    <property type="entry name" value="ZINC FINGER BED DOMAIN-CONTAINING PROTEIN 4"/>
    <property type="match status" value="1"/>
</dbReference>
<dbReference type="SUPFAM" id="SSF53098">
    <property type="entry name" value="Ribonuclease H-like"/>
    <property type="match status" value="1"/>
</dbReference>
<dbReference type="AlphaFoldDB" id="A0A6P5WEV3"/>
<dbReference type="InterPro" id="IPR012337">
    <property type="entry name" value="RNaseH-like_sf"/>
</dbReference>
<dbReference type="RefSeq" id="XP_022714593.1">
    <property type="nucleotide sequence ID" value="XM_022858858.1"/>
</dbReference>
<dbReference type="Pfam" id="PF05699">
    <property type="entry name" value="Dimer_Tnp_hAT"/>
    <property type="match status" value="1"/>
</dbReference>
<dbReference type="InterPro" id="IPR052035">
    <property type="entry name" value="ZnF_BED_domain_contain"/>
</dbReference>
<feature type="region of interest" description="Disordered" evidence="2">
    <location>
        <begin position="1"/>
        <end position="82"/>
    </location>
</feature>
<feature type="compositionally biased region" description="Low complexity" evidence="2">
    <location>
        <begin position="15"/>
        <end position="27"/>
    </location>
</feature>
<sequence length="675" mass="77617">MSNLGDNSCSPTPPTSTSHQSPIQQTPIPTSDENTTLSLSVTNHGAKVDDSGYNSSKLKSEKKLGGASKNGTSHLREHSDRCSKRFQMDIRQQVLVANQRKVDGKVTLKNLSFDQNVTRRELANMIIMHEYPLSMVDHVQFRKYSYSLQPLFAMPSRNTIKSDILKIFKEEKAKIISKLEANEGRIAITTDMWTADHQKRGYMAVTAHYIDNQWNLQKCIIRFEYVPTLHTKEVITSSLMKCFLDWNIDRKLSSITVDNCSVNDGVIELLIDRIGCDAFLLNGAFFHMRCCAHILHLIMKDGLSVIGDGIEIIRDSVLFWGATPKSWEKFEEAARQLRIPTLKRLCVDVKTRWNSTYLMLRTALFYKDVFPRCVQLHGDPLYKHLPTENDWIIATEICEKLKLFYDITEGFSGTKYATANIYFPNICKIRLALNEWIMHTDRIISCMAVSMLGKFEKYWNDVLGIMGVATILDPRIVQICRDLVKEYEKNLALKKEEGPSSSSFSFLDGVEVIPRKGDFDILNWWKLTGPQFLTLQLIVRDIYAIPVFTVASKSTFSTGGRLVSAQRNRLHPSTIEALTCCQSWLWAKEEGSISLEENSFYEDVDDSEIEEKITSVTKEWTQLHQHAEEWTQKFTQVEIEEKKRKWLCYWCGTKYTPEHKCMKSQTYQLIISDCE</sequence>
<protein>
    <submittedName>
        <fullName evidence="6">Zinc finger BED domain-containing protein RICESLEEPER 1-like</fullName>
    </submittedName>
</protein>
<evidence type="ECO:0000259" key="4">
    <source>
        <dbReference type="Pfam" id="PF14372"/>
    </source>
</evidence>
<feature type="compositionally biased region" description="Polar residues" evidence="2">
    <location>
        <begin position="28"/>
        <end position="43"/>
    </location>
</feature>
<dbReference type="InterPro" id="IPR008906">
    <property type="entry name" value="HATC_C_dom"/>
</dbReference>
<evidence type="ECO:0000256" key="1">
    <source>
        <dbReference type="ARBA" id="ARBA00023125"/>
    </source>
</evidence>
<dbReference type="GO" id="GO:0003677">
    <property type="term" value="F:DNA binding"/>
    <property type="evidence" value="ECO:0007669"/>
    <property type="project" value="UniProtKB-KW"/>
</dbReference>
<evidence type="ECO:0000313" key="6">
    <source>
        <dbReference type="RefSeq" id="XP_022714593.1"/>
    </source>
</evidence>
<keyword evidence="5" id="KW-1185">Reference proteome</keyword>
<evidence type="ECO:0000313" key="5">
    <source>
        <dbReference type="Proteomes" id="UP000515121"/>
    </source>
</evidence>
<organism evidence="5 6">
    <name type="scientific">Durio zibethinus</name>
    <name type="common">Durian</name>
    <dbReference type="NCBI Taxonomy" id="66656"/>
    <lineage>
        <taxon>Eukaryota</taxon>
        <taxon>Viridiplantae</taxon>
        <taxon>Streptophyta</taxon>
        <taxon>Embryophyta</taxon>
        <taxon>Tracheophyta</taxon>
        <taxon>Spermatophyta</taxon>
        <taxon>Magnoliopsida</taxon>
        <taxon>eudicotyledons</taxon>
        <taxon>Gunneridae</taxon>
        <taxon>Pentapetalae</taxon>
        <taxon>rosids</taxon>
        <taxon>malvids</taxon>
        <taxon>Malvales</taxon>
        <taxon>Malvaceae</taxon>
        <taxon>Helicteroideae</taxon>
        <taxon>Durio</taxon>
    </lineage>
</organism>
<proteinExistence type="predicted"/>